<proteinExistence type="predicted"/>
<protein>
    <submittedName>
        <fullName evidence="3">Alpha/beta-hydrolase</fullName>
    </submittedName>
</protein>
<dbReference type="SUPFAM" id="SSF53474">
    <property type="entry name" value="alpha/beta-Hydrolases"/>
    <property type="match status" value="1"/>
</dbReference>
<evidence type="ECO:0000256" key="2">
    <source>
        <dbReference type="SAM" id="MobiDB-lite"/>
    </source>
</evidence>
<evidence type="ECO:0000313" key="3">
    <source>
        <dbReference type="EMBL" id="KAF1975979.1"/>
    </source>
</evidence>
<keyword evidence="4" id="KW-1185">Reference proteome</keyword>
<sequence length="252" mass="28392">MSSPPISTGEIPFNVPAAGKPFHTWYKTVGDVHSSTPLILCHDLATKHSLPLVLYDQLGCGKSTHLKEKAGDEAFWTIELFLYELDSLIDCLGLRSRFYLYGQSWGDMVAAVYAACQPMGLKKMENACMAFYTRFICRLGPWPKEMVEGMRNLKEDPTVYNTMQGTSEFGCTGSLKEWEGVKDAHKINVETLLSNGRYDEMTDEVVKPWFEKIERLKWVTLKKSAHMGHWEGREVPSGSLAATPRSRGRALC</sequence>
<dbReference type="Proteomes" id="UP000800036">
    <property type="component" value="Unassembled WGS sequence"/>
</dbReference>
<dbReference type="Gene3D" id="3.40.50.1820">
    <property type="entry name" value="alpha/beta hydrolase"/>
    <property type="match status" value="2"/>
</dbReference>
<organism evidence="3 4">
    <name type="scientific">Bimuria novae-zelandiae CBS 107.79</name>
    <dbReference type="NCBI Taxonomy" id="1447943"/>
    <lineage>
        <taxon>Eukaryota</taxon>
        <taxon>Fungi</taxon>
        <taxon>Dikarya</taxon>
        <taxon>Ascomycota</taxon>
        <taxon>Pezizomycotina</taxon>
        <taxon>Dothideomycetes</taxon>
        <taxon>Pleosporomycetidae</taxon>
        <taxon>Pleosporales</taxon>
        <taxon>Massarineae</taxon>
        <taxon>Didymosphaeriaceae</taxon>
        <taxon>Bimuria</taxon>
    </lineage>
</organism>
<dbReference type="InterPro" id="IPR029058">
    <property type="entry name" value="AB_hydrolase_fold"/>
</dbReference>
<name>A0A6A5VHT1_9PLEO</name>
<evidence type="ECO:0000313" key="4">
    <source>
        <dbReference type="Proteomes" id="UP000800036"/>
    </source>
</evidence>
<gene>
    <name evidence="3" type="ORF">BU23DRAFT_578803</name>
</gene>
<dbReference type="OrthoDB" id="190201at2759"/>
<feature type="region of interest" description="Disordered" evidence="2">
    <location>
        <begin position="232"/>
        <end position="252"/>
    </location>
</feature>
<dbReference type="PRINTS" id="PR00793">
    <property type="entry name" value="PROAMNOPTASE"/>
</dbReference>
<accession>A0A6A5VHT1</accession>
<dbReference type="GO" id="GO:0008233">
    <property type="term" value="F:peptidase activity"/>
    <property type="evidence" value="ECO:0007669"/>
    <property type="project" value="InterPro"/>
</dbReference>
<reference evidence="3" key="1">
    <citation type="journal article" date="2020" name="Stud. Mycol.">
        <title>101 Dothideomycetes genomes: a test case for predicting lifestyles and emergence of pathogens.</title>
        <authorList>
            <person name="Haridas S."/>
            <person name="Albert R."/>
            <person name="Binder M."/>
            <person name="Bloem J."/>
            <person name="Labutti K."/>
            <person name="Salamov A."/>
            <person name="Andreopoulos B."/>
            <person name="Baker S."/>
            <person name="Barry K."/>
            <person name="Bills G."/>
            <person name="Bluhm B."/>
            <person name="Cannon C."/>
            <person name="Castanera R."/>
            <person name="Culley D."/>
            <person name="Daum C."/>
            <person name="Ezra D."/>
            <person name="Gonzalez J."/>
            <person name="Henrissat B."/>
            <person name="Kuo A."/>
            <person name="Liang C."/>
            <person name="Lipzen A."/>
            <person name="Lutzoni F."/>
            <person name="Magnuson J."/>
            <person name="Mondo S."/>
            <person name="Nolan M."/>
            <person name="Ohm R."/>
            <person name="Pangilinan J."/>
            <person name="Park H.-J."/>
            <person name="Ramirez L."/>
            <person name="Alfaro M."/>
            <person name="Sun H."/>
            <person name="Tritt A."/>
            <person name="Yoshinaga Y."/>
            <person name="Zwiers L.-H."/>
            <person name="Turgeon B."/>
            <person name="Goodwin S."/>
            <person name="Spatafora J."/>
            <person name="Crous P."/>
            <person name="Grigoriev I."/>
        </authorList>
    </citation>
    <scope>NUCLEOTIDE SEQUENCE</scope>
    <source>
        <strain evidence="3">CBS 107.79</strain>
    </source>
</reference>
<evidence type="ECO:0000256" key="1">
    <source>
        <dbReference type="ARBA" id="ARBA00022801"/>
    </source>
</evidence>
<keyword evidence="1 3" id="KW-0378">Hydrolase</keyword>
<dbReference type="InterPro" id="IPR002410">
    <property type="entry name" value="Peptidase_S33"/>
</dbReference>
<dbReference type="EMBL" id="ML976668">
    <property type="protein sequence ID" value="KAF1975979.1"/>
    <property type="molecule type" value="Genomic_DNA"/>
</dbReference>
<dbReference type="GO" id="GO:0006508">
    <property type="term" value="P:proteolysis"/>
    <property type="evidence" value="ECO:0007669"/>
    <property type="project" value="InterPro"/>
</dbReference>
<dbReference type="AlphaFoldDB" id="A0A6A5VHT1"/>